<comment type="caution">
    <text evidence="2">The sequence shown here is derived from an EMBL/GenBank/DDBJ whole genome shotgun (WGS) entry which is preliminary data.</text>
</comment>
<dbReference type="Proteomes" id="UP000622610">
    <property type="component" value="Unassembled WGS sequence"/>
</dbReference>
<dbReference type="EMBL" id="BMDT01000022">
    <property type="protein sequence ID" value="GGI66831.1"/>
    <property type="molecule type" value="Genomic_DNA"/>
</dbReference>
<dbReference type="RefSeq" id="WP_268234682.1">
    <property type="nucleotide sequence ID" value="NZ_BMDT01000022.1"/>
</dbReference>
<keyword evidence="1" id="KW-0812">Transmembrane</keyword>
<dbReference type="AlphaFoldDB" id="A0A917N5Z6"/>
<protein>
    <submittedName>
        <fullName evidence="2">Uncharacterized protein</fullName>
    </submittedName>
</protein>
<sequence>MKYYFDILQNKKLWITIYIFLGIVLALLNAFSASYFQKVLDDF</sequence>
<proteinExistence type="predicted"/>
<organism evidence="2 3">
    <name type="scientific">Enterococcus alcedinis</name>
    <dbReference type="NCBI Taxonomy" id="1274384"/>
    <lineage>
        <taxon>Bacteria</taxon>
        <taxon>Bacillati</taxon>
        <taxon>Bacillota</taxon>
        <taxon>Bacilli</taxon>
        <taxon>Lactobacillales</taxon>
        <taxon>Enterococcaceae</taxon>
        <taxon>Enterococcus</taxon>
    </lineage>
</organism>
<keyword evidence="1" id="KW-1133">Transmembrane helix</keyword>
<feature type="transmembrane region" description="Helical" evidence="1">
    <location>
        <begin position="12"/>
        <end position="36"/>
    </location>
</feature>
<evidence type="ECO:0000313" key="2">
    <source>
        <dbReference type="EMBL" id="GGI66831.1"/>
    </source>
</evidence>
<keyword evidence="3" id="KW-1185">Reference proteome</keyword>
<gene>
    <name evidence="2" type="ORF">GCM10011482_24850</name>
</gene>
<evidence type="ECO:0000256" key="1">
    <source>
        <dbReference type="SAM" id="Phobius"/>
    </source>
</evidence>
<reference evidence="2" key="1">
    <citation type="journal article" date="2014" name="Int. J. Syst. Evol. Microbiol.">
        <title>Complete genome sequence of Corynebacterium casei LMG S-19264T (=DSM 44701T), isolated from a smear-ripened cheese.</title>
        <authorList>
            <consortium name="US DOE Joint Genome Institute (JGI-PGF)"/>
            <person name="Walter F."/>
            <person name="Albersmeier A."/>
            <person name="Kalinowski J."/>
            <person name="Ruckert C."/>
        </authorList>
    </citation>
    <scope>NUCLEOTIDE SEQUENCE</scope>
    <source>
        <strain evidence="2">CCM 8433</strain>
    </source>
</reference>
<name>A0A917N5Z6_9ENTE</name>
<evidence type="ECO:0000313" key="3">
    <source>
        <dbReference type="Proteomes" id="UP000622610"/>
    </source>
</evidence>
<accession>A0A917N5Z6</accession>
<reference evidence="2" key="2">
    <citation type="submission" date="2020-09" db="EMBL/GenBank/DDBJ databases">
        <authorList>
            <person name="Sun Q."/>
            <person name="Sedlacek I."/>
        </authorList>
    </citation>
    <scope>NUCLEOTIDE SEQUENCE</scope>
    <source>
        <strain evidence="2">CCM 8433</strain>
    </source>
</reference>
<keyword evidence="1" id="KW-0472">Membrane</keyword>